<dbReference type="HOGENOM" id="CLU_1704456_0_0_1"/>
<accession>A0A0C9VJK6</accession>
<gene>
    <name evidence="2" type="ORF">HYDPIDRAFT_34944</name>
</gene>
<dbReference type="AlphaFoldDB" id="A0A0C9VJK6"/>
<evidence type="ECO:0000256" key="1">
    <source>
        <dbReference type="SAM" id="MobiDB-lite"/>
    </source>
</evidence>
<sequence>MLRPFGEGKYPGVSSEDDPSELPKTLTSVIEPPSVISSAYAAPPPSEPVFGAEGLQHKLQPSSAVYEVTDDSPTSLSMIPVSPFPATVANEVIGGCNLKLEDVLEEPDSELELSSSLRVSELPSPWIHHKGKRIHKASLCRVVITPNWSQKSHE</sequence>
<proteinExistence type="predicted"/>
<feature type="region of interest" description="Disordered" evidence="1">
    <location>
        <begin position="1"/>
        <end position="28"/>
    </location>
</feature>
<protein>
    <submittedName>
        <fullName evidence="2">Uncharacterized protein</fullName>
    </submittedName>
</protein>
<evidence type="ECO:0000313" key="2">
    <source>
        <dbReference type="EMBL" id="KIJ57610.1"/>
    </source>
</evidence>
<dbReference type="Proteomes" id="UP000053820">
    <property type="component" value="Unassembled WGS sequence"/>
</dbReference>
<dbReference type="EMBL" id="KN840229">
    <property type="protein sequence ID" value="KIJ57610.1"/>
    <property type="molecule type" value="Genomic_DNA"/>
</dbReference>
<organism evidence="2 3">
    <name type="scientific">Hydnomerulius pinastri MD-312</name>
    <dbReference type="NCBI Taxonomy" id="994086"/>
    <lineage>
        <taxon>Eukaryota</taxon>
        <taxon>Fungi</taxon>
        <taxon>Dikarya</taxon>
        <taxon>Basidiomycota</taxon>
        <taxon>Agaricomycotina</taxon>
        <taxon>Agaricomycetes</taxon>
        <taxon>Agaricomycetidae</taxon>
        <taxon>Boletales</taxon>
        <taxon>Boletales incertae sedis</taxon>
        <taxon>Leucogyrophana</taxon>
    </lineage>
</organism>
<keyword evidence="3" id="KW-1185">Reference proteome</keyword>
<name>A0A0C9VJK6_9AGAM</name>
<reference evidence="2 3" key="1">
    <citation type="submission" date="2014-04" db="EMBL/GenBank/DDBJ databases">
        <title>Evolutionary Origins and Diversification of the Mycorrhizal Mutualists.</title>
        <authorList>
            <consortium name="DOE Joint Genome Institute"/>
            <consortium name="Mycorrhizal Genomics Consortium"/>
            <person name="Kohler A."/>
            <person name="Kuo A."/>
            <person name="Nagy L.G."/>
            <person name="Floudas D."/>
            <person name="Copeland A."/>
            <person name="Barry K.W."/>
            <person name="Cichocki N."/>
            <person name="Veneault-Fourrey C."/>
            <person name="LaButti K."/>
            <person name="Lindquist E.A."/>
            <person name="Lipzen A."/>
            <person name="Lundell T."/>
            <person name="Morin E."/>
            <person name="Murat C."/>
            <person name="Riley R."/>
            <person name="Ohm R."/>
            <person name="Sun H."/>
            <person name="Tunlid A."/>
            <person name="Henrissat B."/>
            <person name="Grigoriev I.V."/>
            <person name="Hibbett D.S."/>
            <person name="Martin F."/>
        </authorList>
    </citation>
    <scope>NUCLEOTIDE SEQUENCE [LARGE SCALE GENOMIC DNA]</scope>
    <source>
        <strain evidence="2 3">MD-312</strain>
    </source>
</reference>
<evidence type="ECO:0000313" key="3">
    <source>
        <dbReference type="Proteomes" id="UP000053820"/>
    </source>
</evidence>